<dbReference type="GO" id="GO:0016491">
    <property type="term" value="F:oxidoreductase activity"/>
    <property type="evidence" value="ECO:0007669"/>
    <property type="project" value="UniProtKB-KW"/>
</dbReference>
<keyword evidence="2" id="KW-0560">Oxidoreductase</keyword>
<dbReference type="InterPro" id="IPR020904">
    <property type="entry name" value="Sc_DH/Rdtase_CS"/>
</dbReference>
<evidence type="ECO:0000256" key="2">
    <source>
        <dbReference type="ARBA" id="ARBA00023002"/>
    </source>
</evidence>
<comment type="similarity">
    <text evidence="1">Belongs to the short-chain dehydrogenases/reductases (SDR) family.</text>
</comment>
<protein>
    <submittedName>
        <fullName evidence="3">SDR family oxidoreductase</fullName>
    </submittedName>
</protein>
<dbReference type="InterPro" id="IPR051687">
    <property type="entry name" value="Peroxisomal_Beta-Oxidation"/>
</dbReference>
<keyword evidence="4" id="KW-1185">Reference proteome</keyword>
<dbReference type="InterPro" id="IPR036291">
    <property type="entry name" value="NAD(P)-bd_dom_sf"/>
</dbReference>
<dbReference type="PRINTS" id="PR00081">
    <property type="entry name" value="GDHRDH"/>
</dbReference>
<dbReference type="PROSITE" id="PS00061">
    <property type="entry name" value="ADH_SHORT"/>
    <property type="match status" value="1"/>
</dbReference>
<dbReference type="Pfam" id="PF13561">
    <property type="entry name" value="adh_short_C2"/>
    <property type="match status" value="1"/>
</dbReference>
<accession>A0A3N6N151</accession>
<proteinExistence type="inferred from homology"/>
<organism evidence="3 4">
    <name type="scientific">Natrarchaeobius chitinivorans</name>
    <dbReference type="NCBI Taxonomy" id="1679083"/>
    <lineage>
        <taxon>Archaea</taxon>
        <taxon>Methanobacteriati</taxon>
        <taxon>Methanobacteriota</taxon>
        <taxon>Stenosarchaea group</taxon>
        <taxon>Halobacteria</taxon>
        <taxon>Halobacteriales</taxon>
        <taxon>Natrialbaceae</taxon>
        <taxon>Natrarchaeobius</taxon>
    </lineage>
</organism>
<dbReference type="SUPFAM" id="SSF51735">
    <property type="entry name" value="NAD(P)-binding Rossmann-fold domains"/>
    <property type="match status" value="1"/>
</dbReference>
<dbReference type="EMBL" id="REFZ01000002">
    <property type="protein sequence ID" value="RQH02582.1"/>
    <property type="molecule type" value="Genomic_DNA"/>
</dbReference>
<dbReference type="InterPro" id="IPR002347">
    <property type="entry name" value="SDR_fam"/>
</dbReference>
<evidence type="ECO:0000256" key="1">
    <source>
        <dbReference type="ARBA" id="ARBA00006484"/>
    </source>
</evidence>
<dbReference type="PANTHER" id="PTHR45024:SF2">
    <property type="entry name" value="SCP2 DOMAIN-CONTAINING PROTEIN"/>
    <property type="match status" value="1"/>
</dbReference>
<evidence type="ECO:0000313" key="3">
    <source>
        <dbReference type="EMBL" id="RQH02582.1"/>
    </source>
</evidence>
<dbReference type="PANTHER" id="PTHR45024">
    <property type="entry name" value="DEHYDROGENASES, SHORT CHAIN"/>
    <property type="match status" value="1"/>
</dbReference>
<sequence length="301" mass="32848">MLSNKTCIVAGAGTGIGRAVAVELASAGANVVVNDLGTSLDGEGETDEPLEETVETIEENGGTALAHFGDISSFDYTERLVDDTLEEFGRIDGAVNFAGILRDSISYKMTPEMWDDVVRVHLRGHFALFRNVAAHWREVAREEDDYLDQSRSFVSVSSRSALGKIGQINYSSAKAGILGMTRTGARELDRYNVRVNAIVPSAYTRMLETVPEEKRSYTREDMPPERIGAIVTYLMSDEAEGITGQTFRAGGDGVGIIKDPEIHRLGFNEGGWTAEDIAERFWDSVGEDVDKKNLERAGGSL</sequence>
<dbReference type="AlphaFoldDB" id="A0A3N6N151"/>
<evidence type="ECO:0000313" key="4">
    <source>
        <dbReference type="Proteomes" id="UP000281431"/>
    </source>
</evidence>
<comment type="caution">
    <text evidence="3">The sequence shown here is derived from an EMBL/GenBank/DDBJ whole genome shotgun (WGS) entry which is preliminary data.</text>
</comment>
<dbReference type="OrthoDB" id="7442at2157"/>
<name>A0A3N6N151_NATCH</name>
<dbReference type="Gene3D" id="3.40.50.720">
    <property type="entry name" value="NAD(P)-binding Rossmann-like Domain"/>
    <property type="match status" value="1"/>
</dbReference>
<dbReference type="Proteomes" id="UP000281431">
    <property type="component" value="Unassembled WGS sequence"/>
</dbReference>
<dbReference type="PRINTS" id="PR00080">
    <property type="entry name" value="SDRFAMILY"/>
</dbReference>
<gene>
    <name evidence="3" type="ORF">EA472_04610</name>
</gene>
<reference evidence="3 4" key="1">
    <citation type="submission" date="2018-10" db="EMBL/GenBank/DDBJ databases">
        <title>Natrarchaeobius chitinivorans gen. nov., sp. nov., and Natrarchaeobius haloalkaliphilus sp. nov., alkaliphilic, chitin-utilizing haloarchaea from hypersaline alkaline lakes.</title>
        <authorList>
            <person name="Sorokin D.Y."/>
            <person name="Elcheninov A.G."/>
            <person name="Kostrikina N.A."/>
            <person name="Bale N.J."/>
            <person name="Sinninghe Damste J.S."/>
            <person name="Khijniak T.V."/>
            <person name="Kublanov I.V."/>
            <person name="Toshchakov S.V."/>
        </authorList>
    </citation>
    <scope>NUCLEOTIDE SEQUENCE [LARGE SCALE GENOMIC DNA]</scope>
    <source>
        <strain evidence="3 4">AArcht7</strain>
    </source>
</reference>